<dbReference type="EMBL" id="JAJBZG010000002">
    <property type="protein sequence ID" value="MCB7481028.1"/>
    <property type="molecule type" value="Genomic_DNA"/>
</dbReference>
<proteinExistence type="predicted"/>
<accession>A0A9X1LIL7</accession>
<dbReference type="Proteomes" id="UP001139414">
    <property type="component" value="Unassembled WGS sequence"/>
</dbReference>
<evidence type="ECO:0000256" key="1">
    <source>
        <dbReference type="SAM" id="Coils"/>
    </source>
</evidence>
<keyword evidence="3" id="KW-1185">Reference proteome</keyword>
<dbReference type="RefSeq" id="WP_229339590.1">
    <property type="nucleotide sequence ID" value="NZ_JAJBZG010000002.1"/>
</dbReference>
<evidence type="ECO:0000313" key="3">
    <source>
        <dbReference type="Proteomes" id="UP001139414"/>
    </source>
</evidence>
<gene>
    <name evidence="2" type="ORF">LGQ90_07115</name>
</gene>
<reference evidence="2" key="1">
    <citation type="submission" date="2021-10" db="EMBL/GenBank/DDBJ databases">
        <title>Gramella sp. ASW11-100T, isolated from marine sediment.</title>
        <authorList>
            <person name="Xia C."/>
        </authorList>
    </citation>
    <scope>NUCLEOTIDE SEQUENCE</scope>
    <source>
        <strain evidence="2">ASW11-100</strain>
    </source>
</reference>
<name>A0A9X1LIL7_9FLAO</name>
<comment type="caution">
    <text evidence="2">The sequence shown here is derived from an EMBL/GenBank/DDBJ whole genome shotgun (WGS) entry which is preliminary data.</text>
</comment>
<evidence type="ECO:0000313" key="2">
    <source>
        <dbReference type="EMBL" id="MCB7481028.1"/>
    </source>
</evidence>
<dbReference type="AlphaFoldDB" id="A0A9X1LIL7"/>
<protein>
    <submittedName>
        <fullName evidence="2">Uncharacterized protein</fullName>
    </submittedName>
</protein>
<keyword evidence="1" id="KW-0175">Coiled coil</keyword>
<feature type="coiled-coil region" evidence="1">
    <location>
        <begin position="74"/>
        <end position="135"/>
    </location>
</feature>
<sequence>MKIKEPFLKFIEWSDPITLHENSIKTISEIEFTMDEIMFLSDLLKEHTLNIISDKKLDTAKQIANDLLKLQKNIALLLKGLQAHRNNLKDLLDETEVEYEKEAYKAQHYKLLYEAEEYTIQLKILKRQLFSLIKEMIKKNKQGRFLSK</sequence>
<organism evidence="2 3">
    <name type="scientific">Christiangramia sediminis</name>
    <dbReference type="NCBI Taxonomy" id="2881336"/>
    <lineage>
        <taxon>Bacteria</taxon>
        <taxon>Pseudomonadati</taxon>
        <taxon>Bacteroidota</taxon>
        <taxon>Flavobacteriia</taxon>
        <taxon>Flavobacteriales</taxon>
        <taxon>Flavobacteriaceae</taxon>
        <taxon>Christiangramia</taxon>
    </lineage>
</organism>